<reference evidence="2" key="1">
    <citation type="submission" date="2021-02" db="EMBL/GenBank/DDBJ databases">
        <authorList>
            <person name="Syme A R."/>
            <person name="Syme A R."/>
            <person name="Moolhuijzen P."/>
        </authorList>
    </citation>
    <scope>NUCLEOTIDE SEQUENCE</scope>
    <source>
        <strain evidence="2">W1-1</strain>
    </source>
</reference>
<dbReference type="Proteomes" id="UP000472372">
    <property type="component" value="Chromosome 2"/>
</dbReference>
<evidence type="ECO:0000313" key="3">
    <source>
        <dbReference type="Proteomes" id="UP000472372"/>
    </source>
</evidence>
<dbReference type="InterPro" id="IPR010730">
    <property type="entry name" value="HET"/>
</dbReference>
<accession>A0A6S6VCN1</accession>
<dbReference type="EMBL" id="HG992978">
    <property type="protein sequence ID" value="CAE7009100.1"/>
    <property type="molecule type" value="Genomic_DNA"/>
</dbReference>
<evidence type="ECO:0000259" key="1">
    <source>
        <dbReference type="Pfam" id="PF06985"/>
    </source>
</evidence>
<sequence length="653" mass="74523">MNAEVWENAPADEHATDNLDSLMPALSTLNSPTHDPCKVRQVFFPSCHEREMLHVSQATDIAELRLEAAAACQGCELLLDAATTHIHERLQEDQIASIRFWGQSWEPGGYQIVLELRDCVDKAEKSGPPKLDDIILEIFQPKGQEQDNAIASSYHLKPACFVKTVSLPSEDTSSDRALHTLQEWIKNCVEKHGVCGRSSPSQLPKQILEIDDTCVYVRENLGSPAKYACLSHCWGKTGPSFRLEEASYCLLQTGISIGQLPKTFRDAVTLCARLNLKYIWIDALCIRQDDKDDWEEAATTMAGIYAQAHITIAALWSDSSDGGLIAPNRSRYKARRLRFHDVIIREEPPRFPNLYRESEHFPLLTRAWVFQERLLSQRIVHFGKDQGISHEIDVFDVDEDPIRRWHHQVTIYSRLKLTYESDRLPAIAAIVEREIRIRPGDVYIAGMWRNSLLEDISWTTSYGSKCPHPLIKLPKWAWSATKEGVIWSKQIRILKSLTLVDLSFTRVGPVHVGEVKDASITLRGATYTTYVSGLRKTLYRSSAMVVHDSSTAKFPFSSSELYPDFDWETVERPVRVGDTFLLLLLGIETGPIRWHYRNFYGLILREITNDVFERMGKVMLFCDIRDYEEGPDLNDRLHDDLTESLPIRKVKII</sequence>
<proteinExistence type="predicted"/>
<dbReference type="PANTHER" id="PTHR33112">
    <property type="entry name" value="DOMAIN PROTEIN, PUTATIVE-RELATED"/>
    <property type="match status" value="1"/>
</dbReference>
<organism evidence="2 3">
    <name type="scientific">Pyrenophora teres f. teres</name>
    <dbReference type="NCBI Taxonomy" id="97479"/>
    <lineage>
        <taxon>Eukaryota</taxon>
        <taxon>Fungi</taxon>
        <taxon>Dikarya</taxon>
        <taxon>Ascomycota</taxon>
        <taxon>Pezizomycotina</taxon>
        <taxon>Dothideomycetes</taxon>
        <taxon>Pleosporomycetidae</taxon>
        <taxon>Pleosporales</taxon>
        <taxon>Pleosporineae</taxon>
        <taxon>Pleosporaceae</taxon>
        <taxon>Pyrenophora</taxon>
    </lineage>
</organism>
<protein>
    <submittedName>
        <fullName evidence="2">HET-domain-containing protein</fullName>
    </submittedName>
</protein>
<feature type="domain" description="Heterokaryon incompatibility" evidence="1">
    <location>
        <begin position="227"/>
        <end position="372"/>
    </location>
</feature>
<dbReference type="Pfam" id="PF06985">
    <property type="entry name" value="HET"/>
    <property type="match status" value="1"/>
</dbReference>
<dbReference type="PANTHER" id="PTHR33112:SF13">
    <property type="entry name" value="HETEROKARYON INCOMPATIBILITY DOMAIN-CONTAINING PROTEIN"/>
    <property type="match status" value="1"/>
</dbReference>
<dbReference type="AlphaFoldDB" id="A0A6S6VCN1"/>
<gene>
    <name evidence="2" type="ORF">PTTW11_01790</name>
</gene>
<evidence type="ECO:0000313" key="2">
    <source>
        <dbReference type="EMBL" id="CAE7009100.1"/>
    </source>
</evidence>
<name>A0A6S6VCN1_9PLEO</name>